<feature type="domain" description="Macro" evidence="1">
    <location>
        <begin position="26"/>
        <end position="208"/>
    </location>
</feature>
<reference evidence="2 3" key="1">
    <citation type="journal article" date="2014" name="Genome Announc.">
        <title>Draft genome sequence of the pathogenic fungus Scedosporium apiospermum.</title>
        <authorList>
            <person name="Vandeputte P."/>
            <person name="Ghamrawi S."/>
            <person name="Rechenmann M."/>
            <person name="Iltis A."/>
            <person name="Giraud S."/>
            <person name="Fleury M."/>
            <person name="Thornton C."/>
            <person name="Delhaes L."/>
            <person name="Meyer W."/>
            <person name="Papon N."/>
            <person name="Bouchara J.P."/>
        </authorList>
    </citation>
    <scope>NUCLEOTIDE SEQUENCE [LARGE SCALE GENOMIC DNA]</scope>
    <source>
        <strain evidence="2 3">IHEM 14462</strain>
    </source>
</reference>
<dbReference type="EMBL" id="JOWA01000066">
    <property type="protein sequence ID" value="KEZ45745.1"/>
    <property type="molecule type" value="Genomic_DNA"/>
</dbReference>
<dbReference type="SUPFAM" id="SSF52949">
    <property type="entry name" value="Macro domain-like"/>
    <property type="match status" value="1"/>
</dbReference>
<name>A0A084GEI3_PSEDA</name>
<comment type="caution">
    <text evidence="2">The sequence shown here is derived from an EMBL/GenBank/DDBJ whole genome shotgun (WGS) entry which is preliminary data.</text>
</comment>
<organism evidence="2 3">
    <name type="scientific">Pseudallescheria apiosperma</name>
    <name type="common">Scedosporium apiospermum</name>
    <dbReference type="NCBI Taxonomy" id="563466"/>
    <lineage>
        <taxon>Eukaryota</taxon>
        <taxon>Fungi</taxon>
        <taxon>Dikarya</taxon>
        <taxon>Ascomycota</taxon>
        <taxon>Pezizomycotina</taxon>
        <taxon>Sordariomycetes</taxon>
        <taxon>Hypocreomycetidae</taxon>
        <taxon>Microascales</taxon>
        <taxon>Microascaceae</taxon>
        <taxon>Scedosporium</taxon>
    </lineage>
</organism>
<dbReference type="CDD" id="cd02908">
    <property type="entry name" value="Macro_OAADPr_deacetylase"/>
    <property type="match status" value="1"/>
</dbReference>
<dbReference type="SMART" id="SM00506">
    <property type="entry name" value="A1pp"/>
    <property type="match status" value="1"/>
</dbReference>
<dbReference type="HOGENOM" id="CLU_046550_3_2_1"/>
<dbReference type="GeneID" id="27720615"/>
<dbReference type="KEGG" id="sapo:SAPIO_CDS1543"/>
<dbReference type="InterPro" id="IPR002589">
    <property type="entry name" value="Macro_dom"/>
</dbReference>
<dbReference type="Gene3D" id="3.40.220.10">
    <property type="entry name" value="Leucine Aminopeptidase, subunit E, domain 1"/>
    <property type="match status" value="1"/>
</dbReference>
<evidence type="ECO:0000259" key="1">
    <source>
        <dbReference type="PROSITE" id="PS51154"/>
    </source>
</evidence>
<dbReference type="NCBIfam" id="NF001664">
    <property type="entry name" value="PRK00431.1-6"/>
    <property type="match status" value="1"/>
</dbReference>
<evidence type="ECO:0000313" key="2">
    <source>
        <dbReference type="EMBL" id="KEZ45745.1"/>
    </source>
</evidence>
<dbReference type="PANTHER" id="PTHR11106:SF27">
    <property type="entry name" value="MACRO DOMAIN-CONTAINING PROTEIN"/>
    <property type="match status" value="1"/>
</dbReference>
<dbReference type="AlphaFoldDB" id="A0A084GEI3"/>
<sequence>MSVVALNEIPTLTQLYQKGDLTPVANPLRPASPTINDRVSVYRGDITRLHVGAIVNAANESLLGGGGVDGAIHRAAGPELVNECYTLDGCDTGDAKITKGYRLPADKVIHAVGPVYRQLGRERAEAALRGCYRKSLELAVENDCRSVAFSAISTGIYGYPSRDAARVACETTREFLEGKDGESLRRVIFVTFETKDVVAYKEAVPQFFPPAEAS</sequence>
<dbReference type="OrthoDB" id="6077599at2759"/>
<evidence type="ECO:0000313" key="3">
    <source>
        <dbReference type="Proteomes" id="UP000028545"/>
    </source>
</evidence>
<dbReference type="RefSeq" id="XP_016645544.1">
    <property type="nucleotide sequence ID" value="XM_016784787.1"/>
</dbReference>
<accession>A0A084GEI3</accession>
<dbReference type="InterPro" id="IPR043472">
    <property type="entry name" value="Macro_dom-like"/>
</dbReference>
<dbReference type="PROSITE" id="PS51154">
    <property type="entry name" value="MACRO"/>
    <property type="match status" value="1"/>
</dbReference>
<protein>
    <submittedName>
        <fullName evidence="2">Macro domain-containing protein</fullName>
    </submittedName>
</protein>
<gene>
    <name evidence="2" type="ORF">SAPIO_CDS1543</name>
</gene>
<dbReference type="VEuPathDB" id="FungiDB:SAPIO_CDS1543"/>
<proteinExistence type="predicted"/>
<dbReference type="Pfam" id="PF01661">
    <property type="entry name" value="Macro"/>
    <property type="match status" value="1"/>
</dbReference>
<keyword evidence="3" id="KW-1185">Reference proteome</keyword>
<dbReference type="Proteomes" id="UP000028545">
    <property type="component" value="Unassembled WGS sequence"/>
</dbReference>
<dbReference type="PANTHER" id="PTHR11106">
    <property type="entry name" value="GANGLIOSIDE INDUCED DIFFERENTIATION ASSOCIATED PROTEIN 2-RELATED"/>
    <property type="match status" value="1"/>
</dbReference>
<dbReference type="OMA" id="AKWVIHT"/>